<dbReference type="GO" id="GO:0004222">
    <property type="term" value="F:metalloendopeptidase activity"/>
    <property type="evidence" value="ECO:0007669"/>
    <property type="project" value="InterPro"/>
</dbReference>
<dbReference type="PANTHER" id="PTHR33794:SF1">
    <property type="entry name" value="BACILLOLYSIN"/>
    <property type="match status" value="1"/>
</dbReference>
<dbReference type="SUPFAM" id="SSF55486">
    <property type="entry name" value="Metalloproteases ('zincins'), catalytic domain"/>
    <property type="match status" value="1"/>
</dbReference>
<evidence type="ECO:0000256" key="7">
    <source>
        <dbReference type="PIRSR" id="PIRSR623612-1"/>
    </source>
</evidence>
<dbReference type="Pfam" id="PF02868">
    <property type="entry name" value="Peptidase_M4_C"/>
    <property type="match status" value="1"/>
</dbReference>
<evidence type="ECO:0000313" key="12">
    <source>
        <dbReference type="Proteomes" id="UP000548476"/>
    </source>
</evidence>
<evidence type="ECO:0000256" key="5">
    <source>
        <dbReference type="ARBA" id="ARBA00022833"/>
    </source>
</evidence>
<comment type="caution">
    <text evidence="11">The sequence shown here is derived from an EMBL/GenBank/DDBJ whole genome shotgun (WGS) entry which is preliminary data.</text>
</comment>
<evidence type="ECO:0000256" key="8">
    <source>
        <dbReference type="SAM" id="SignalP"/>
    </source>
</evidence>
<keyword evidence="12" id="KW-1185">Reference proteome</keyword>
<dbReference type="GO" id="GO:0046872">
    <property type="term" value="F:metal ion binding"/>
    <property type="evidence" value="ECO:0007669"/>
    <property type="project" value="UniProtKB-KW"/>
</dbReference>
<feature type="signal peptide" evidence="8">
    <location>
        <begin position="1"/>
        <end position="26"/>
    </location>
</feature>
<comment type="similarity">
    <text evidence="1">Belongs to the peptidase M4 family.</text>
</comment>
<dbReference type="Pfam" id="PF01447">
    <property type="entry name" value="Peptidase_M4"/>
    <property type="match status" value="1"/>
</dbReference>
<sequence length="811" mass="82258">MRRLLVATAALGLCAGVALTSGTAHADPNPVLPSSQADVLAVAAHSADAYVNSRAAELFVSPADTFTRVKAEHSLGLNFISYGRSHAGIPVVGGDFVVVTNDVGTVEYTSVAQTSTLKVDTDAKLSAREGTAKGADAKARLVVFAHGERPALAWESVVSGTDDEGAPILRFVYADADSGAKLASYDLAMAGTGNTYYNGRGGQVPFGTTSSGGSYVMRDPARPGVSCAQQGGQPYTDADDVWGNSTGTNLVTACVDAMYALGQEWDMLSGWLGRNGINGSGSGYPMYVGLNQVNAFWNGSSATFGHSQDNQRQLTPLDIVAHELGHGIFQTTPGGSSGGNETGGLNEGTGDIFGALTEWWDNQPNAEPNDPPDYLVGEEGGLLSPGTPIRNMPNPGAEGDPNCWSTSIPSTEVHAAAGPINHWFYLTAEGTTAGGAGKPGSTTCNGTTIPSGIGVDDAGRIWMGALNGKNSSWTYAQARRAALNFAATSPVFATCTEYDVAKAAFNGVSVPGTTDPVCNKTPTRDWDLGVTPASGSVAPGGTATATVSTTTLSGAAQNVNLSASVSPVDATVTASVSPSSVTSGASATLTVTTTAATPQRVYTVTVTGVGVTGTKSKTYALTVTDGTGPTVVFEDDFTTNKSWTRNYAGTDTATLGLFERGDPAATSYSGTTLQRADCASETQCLVTGATAGADAGANDVDGGRTSITSPAIVVPAGKPATVSLSYYLAHLNNSSSADGLTVTISATGVATKTVLTVAGAATNRAGAWASLSAVSINEFAGTTIRITVAVTDASTGSLVEGAVDNVRVVSG</sequence>
<feature type="active site" description="Proton donor" evidence="7">
    <location>
        <position position="414"/>
    </location>
</feature>
<dbReference type="InterPro" id="IPR023612">
    <property type="entry name" value="Peptidase_M4"/>
</dbReference>
<dbReference type="Gene3D" id="1.10.390.10">
    <property type="entry name" value="Neutral Protease Domain 2"/>
    <property type="match status" value="1"/>
</dbReference>
<evidence type="ECO:0000256" key="2">
    <source>
        <dbReference type="ARBA" id="ARBA00022670"/>
    </source>
</evidence>
<evidence type="ECO:0000256" key="4">
    <source>
        <dbReference type="ARBA" id="ARBA00022801"/>
    </source>
</evidence>
<evidence type="ECO:0000313" key="11">
    <source>
        <dbReference type="EMBL" id="MBB6033875.1"/>
    </source>
</evidence>
<keyword evidence="6 11" id="KW-0482">Metalloprotease</keyword>
<feature type="chain" id="PRO_5032309616" evidence="8">
    <location>
        <begin position="27"/>
        <end position="811"/>
    </location>
</feature>
<dbReference type="CDD" id="cd09597">
    <property type="entry name" value="M4_TLP"/>
    <property type="match status" value="1"/>
</dbReference>
<keyword evidence="2 11" id="KW-0645">Protease</keyword>
<dbReference type="PRINTS" id="PR00730">
    <property type="entry name" value="THERMOLYSIN"/>
</dbReference>
<feature type="domain" description="Peptidase M4" evidence="9">
    <location>
        <begin position="191"/>
        <end position="330"/>
    </location>
</feature>
<proteinExistence type="inferred from homology"/>
<reference evidence="11 12" key="1">
    <citation type="submission" date="2020-08" db="EMBL/GenBank/DDBJ databases">
        <title>Genomic Encyclopedia of Type Strains, Phase IV (KMG-IV): sequencing the most valuable type-strain genomes for metagenomic binning, comparative biology and taxonomic classification.</title>
        <authorList>
            <person name="Goeker M."/>
        </authorList>
    </citation>
    <scope>NUCLEOTIDE SEQUENCE [LARGE SCALE GENOMIC DNA]</scope>
    <source>
        <strain evidence="11 12">YIM 65646</strain>
    </source>
</reference>
<dbReference type="RefSeq" id="WP_184786727.1">
    <property type="nucleotide sequence ID" value="NZ_BONT01000013.1"/>
</dbReference>
<feature type="domain" description="Peptidase M4 C-terminal" evidence="10">
    <location>
        <begin position="340"/>
        <end position="510"/>
    </location>
</feature>
<feature type="active site" evidence="7">
    <location>
        <position position="323"/>
    </location>
</feature>
<keyword evidence="5" id="KW-0862">Zinc</keyword>
<keyword evidence="8" id="KW-0732">Signal</keyword>
<dbReference type="InterPro" id="IPR001570">
    <property type="entry name" value="Peptidase_M4_C_domain"/>
</dbReference>
<gene>
    <name evidence="11" type="ORF">HNR73_001725</name>
</gene>
<evidence type="ECO:0000259" key="9">
    <source>
        <dbReference type="Pfam" id="PF01447"/>
    </source>
</evidence>
<organism evidence="11 12">
    <name type="scientific">Phytomonospora endophytica</name>
    <dbReference type="NCBI Taxonomy" id="714109"/>
    <lineage>
        <taxon>Bacteria</taxon>
        <taxon>Bacillati</taxon>
        <taxon>Actinomycetota</taxon>
        <taxon>Actinomycetes</taxon>
        <taxon>Micromonosporales</taxon>
        <taxon>Micromonosporaceae</taxon>
        <taxon>Phytomonospora</taxon>
    </lineage>
</organism>
<evidence type="ECO:0000256" key="1">
    <source>
        <dbReference type="ARBA" id="ARBA00009388"/>
    </source>
</evidence>
<evidence type="ECO:0000256" key="3">
    <source>
        <dbReference type="ARBA" id="ARBA00022723"/>
    </source>
</evidence>
<dbReference type="EMBL" id="JACHGT010000003">
    <property type="protein sequence ID" value="MBB6033875.1"/>
    <property type="molecule type" value="Genomic_DNA"/>
</dbReference>
<dbReference type="InterPro" id="IPR050728">
    <property type="entry name" value="Zinc_Metalloprotease_M4"/>
</dbReference>
<name>A0A841FEC0_9ACTN</name>
<dbReference type="Proteomes" id="UP000548476">
    <property type="component" value="Unassembled WGS sequence"/>
</dbReference>
<keyword evidence="3" id="KW-0479">Metal-binding</keyword>
<accession>A0A841FEC0</accession>
<dbReference type="InterPro" id="IPR013856">
    <property type="entry name" value="Peptidase_M4_domain"/>
</dbReference>
<evidence type="ECO:0000259" key="10">
    <source>
        <dbReference type="Pfam" id="PF02868"/>
    </source>
</evidence>
<dbReference type="AlphaFoldDB" id="A0A841FEC0"/>
<dbReference type="InterPro" id="IPR027268">
    <property type="entry name" value="Peptidase_M4/M1_CTD_sf"/>
</dbReference>
<keyword evidence="4" id="KW-0378">Hydrolase</keyword>
<dbReference type="GO" id="GO:0006508">
    <property type="term" value="P:proteolysis"/>
    <property type="evidence" value="ECO:0007669"/>
    <property type="project" value="UniProtKB-KW"/>
</dbReference>
<protein>
    <submittedName>
        <fullName evidence="11">Zn-dependent metalloprotease</fullName>
    </submittedName>
</protein>
<dbReference type="PANTHER" id="PTHR33794">
    <property type="entry name" value="BACILLOLYSIN"/>
    <property type="match status" value="1"/>
</dbReference>
<dbReference type="Gene3D" id="3.10.170.10">
    <property type="match status" value="1"/>
</dbReference>
<evidence type="ECO:0000256" key="6">
    <source>
        <dbReference type="ARBA" id="ARBA00023049"/>
    </source>
</evidence>